<accession>A0ACC2T356</accession>
<protein>
    <submittedName>
        <fullName evidence="1">Uncharacterized protein</fullName>
    </submittedName>
</protein>
<comment type="caution">
    <text evidence="1">The sequence shown here is derived from an EMBL/GenBank/DDBJ whole genome shotgun (WGS) entry which is preliminary data.</text>
</comment>
<sequence>MTISLGEQPPCLKRQRLGHSIIVVVLKQLRSVVSNATLKSTQVSTGGKARKVSQQQTCLTRLCVFSSSSQDVISYETSPSMGWTAAFLFELIGPSHPTPLKIASRFNSSENYSMVSKGPVKGHVWFKPLFWAVSGWYSKSTARENDSSVQSFQLEVRFPLAFIDVAEGAFSFVPSTKEN</sequence>
<dbReference type="EMBL" id="QTSX02003680">
    <property type="protein sequence ID" value="KAJ9068886.1"/>
    <property type="molecule type" value="Genomic_DNA"/>
</dbReference>
<organism evidence="1 2">
    <name type="scientific">Entomophthora muscae</name>
    <dbReference type="NCBI Taxonomy" id="34485"/>
    <lineage>
        <taxon>Eukaryota</taxon>
        <taxon>Fungi</taxon>
        <taxon>Fungi incertae sedis</taxon>
        <taxon>Zoopagomycota</taxon>
        <taxon>Entomophthoromycotina</taxon>
        <taxon>Entomophthoromycetes</taxon>
        <taxon>Entomophthorales</taxon>
        <taxon>Entomophthoraceae</taxon>
        <taxon>Entomophthora</taxon>
    </lineage>
</organism>
<proteinExistence type="predicted"/>
<name>A0ACC2T356_9FUNG</name>
<evidence type="ECO:0000313" key="2">
    <source>
        <dbReference type="Proteomes" id="UP001165960"/>
    </source>
</evidence>
<reference evidence="1" key="1">
    <citation type="submission" date="2022-04" db="EMBL/GenBank/DDBJ databases">
        <title>Genome of the entomopathogenic fungus Entomophthora muscae.</title>
        <authorList>
            <person name="Elya C."/>
            <person name="Lovett B.R."/>
            <person name="Lee E."/>
            <person name="Macias A.M."/>
            <person name="Hajek A.E."/>
            <person name="De Bivort B.L."/>
            <person name="Kasson M.T."/>
            <person name="De Fine Licht H.H."/>
            <person name="Stajich J.E."/>
        </authorList>
    </citation>
    <scope>NUCLEOTIDE SEQUENCE</scope>
    <source>
        <strain evidence="1">Berkeley</strain>
    </source>
</reference>
<evidence type="ECO:0000313" key="1">
    <source>
        <dbReference type="EMBL" id="KAJ9068886.1"/>
    </source>
</evidence>
<keyword evidence="2" id="KW-1185">Reference proteome</keyword>
<gene>
    <name evidence="1" type="ORF">DSO57_1024210</name>
</gene>
<dbReference type="Proteomes" id="UP001165960">
    <property type="component" value="Unassembled WGS sequence"/>
</dbReference>